<dbReference type="Proteomes" id="UP000015106">
    <property type="component" value="Chromosome 1"/>
</dbReference>
<feature type="region of interest" description="Disordered" evidence="1">
    <location>
        <begin position="36"/>
        <end position="86"/>
    </location>
</feature>
<feature type="chain" id="PRO_5035878584" description="Secreted protein" evidence="2">
    <location>
        <begin position="27"/>
        <end position="153"/>
    </location>
</feature>
<evidence type="ECO:0000313" key="4">
    <source>
        <dbReference type="Proteomes" id="UP000015106"/>
    </source>
</evidence>
<keyword evidence="2" id="KW-0732">Signal</keyword>
<sequence length="153" mass="16904">MRSGWLSPVMCAVRLITLLSPPAASSAALQHAASSPAMSPYHHGLTPSPPIPTTAMPRRPLSPPRPQAAASSHHRGLASPPTPRLFPRSTLSLPSYCPKVYKDARCWTRCRRRHLELDRDPVRRRARRNHRPLFLAHTVAPGRSSQLAYVLGC</sequence>
<evidence type="ECO:0000313" key="3">
    <source>
        <dbReference type="EnsemblPlants" id="TuG1812G0100001478.01.T01.cds330111"/>
    </source>
</evidence>
<dbReference type="Gramene" id="TuG1812G0100001478.01.T01">
    <property type="protein sequence ID" value="TuG1812G0100001478.01.T01.cds330111"/>
    <property type="gene ID" value="TuG1812G0100001478.01"/>
</dbReference>
<protein>
    <recommendedName>
        <fullName evidence="5">Secreted protein</fullName>
    </recommendedName>
</protein>
<dbReference type="AlphaFoldDB" id="A0A8R7JYB3"/>
<organism evidence="3 4">
    <name type="scientific">Triticum urartu</name>
    <name type="common">Red wild einkorn</name>
    <name type="synonym">Crithodium urartu</name>
    <dbReference type="NCBI Taxonomy" id="4572"/>
    <lineage>
        <taxon>Eukaryota</taxon>
        <taxon>Viridiplantae</taxon>
        <taxon>Streptophyta</taxon>
        <taxon>Embryophyta</taxon>
        <taxon>Tracheophyta</taxon>
        <taxon>Spermatophyta</taxon>
        <taxon>Magnoliopsida</taxon>
        <taxon>Liliopsida</taxon>
        <taxon>Poales</taxon>
        <taxon>Poaceae</taxon>
        <taxon>BOP clade</taxon>
        <taxon>Pooideae</taxon>
        <taxon>Triticodae</taxon>
        <taxon>Triticeae</taxon>
        <taxon>Triticinae</taxon>
        <taxon>Triticum</taxon>
    </lineage>
</organism>
<feature type="signal peptide" evidence="2">
    <location>
        <begin position="1"/>
        <end position="26"/>
    </location>
</feature>
<keyword evidence="4" id="KW-1185">Reference proteome</keyword>
<reference evidence="3" key="3">
    <citation type="submission" date="2022-06" db="UniProtKB">
        <authorList>
            <consortium name="EnsemblPlants"/>
        </authorList>
    </citation>
    <scope>IDENTIFICATION</scope>
</reference>
<reference evidence="3" key="2">
    <citation type="submission" date="2018-03" db="EMBL/GenBank/DDBJ databases">
        <title>The Triticum urartu genome reveals the dynamic nature of wheat genome evolution.</title>
        <authorList>
            <person name="Ling H."/>
            <person name="Ma B."/>
            <person name="Shi X."/>
            <person name="Liu H."/>
            <person name="Dong L."/>
            <person name="Sun H."/>
            <person name="Cao Y."/>
            <person name="Gao Q."/>
            <person name="Zheng S."/>
            <person name="Li Y."/>
            <person name="Yu Y."/>
            <person name="Du H."/>
            <person name="Qi M."/>
            <person name="Li Y."/>
            <person name="Yu H."/>
            <person name="Cui Y."/>
            <person name="Wang N."/>
            <person name="Chen C."/>
            <person name="Wu H."/>
            <person name="Zhao Y."/>
            <person name="Zhang J."/>
            <person name="Li Y."/>
            <person name="Zhou W."/>
            <person name="Zhang B."/>
            <person name="Hu W."/>
            <person name="Eijk M."/>
            <person name="Tang J."/>
            <person name="Witsenboer H."/>
            <person name="Zhao S."/>
            <person name="Li Z."/>
            <person name="Zhang A."/>
            <person name="Wang D."/>
            <person name="Liang C."/>
        </authorList>
    </citation>
    <scope>NUCLEOTIDE SEQUENCE [LARGE SCALE GENOMIC DNA]</scope>
    <source>
        <strain evidence="3">cv. G1812</strain>
    </source>
</reference>
<dbReference type="EnsemblPlants" id="TuG1812G0100001478.01.T01">
    <property type="protein sequence ID" value="TuG1812G0100001478.01.T01.cds330111"/>
    <property type="gene ID" value="TuG1812G0100001478.01"/>
</dbReference>
<reference evidence="4" key="1">
    <citation type="journal article" date="2013" name="Nature">
        <title>Draft genome of the wheat A-genome progenitor Triticum urartu.</title>
        <authorList>
            <person name="Ling H.Q."/>
            <person name="Zhao S."/>
            <person name="Liu D."/>
            <person name="Wang J."/>
            <person name="Sun H."/>
            <person name="Zhang C."/>
            <person name="Fan H."/>
            <person name="Li D."/>
            <person name="Dong L."/>
            <person name="Tao Y."/>
            <person name="Gao C."/>
            <person name="Wu H."/>
            <person name="Li Y."/>
            <person name="Cui Y."/>
            <person name="Guo X."/>
            <person name="Zheng S."/>
            <person name="Wang B."/>
            <person name="Yu K."/>
            <person name="Liang Q."/>
            <person name="Yang W."/>
            <person name="Lou X."/>
            <person name="Chen J."/>
            <person name="Feng M."/>
            <person name="Jian J."/>
            <person name="Zhang X."/>
            <person name="Luo G."/>
            <person name="Jiang Y."/>
            <person name="Liu J."/>
            <person name="Wang Z."/>
            <person name="Sha Y."/>
            <person name="Zhang B."/>
            <person name="Wu H."/>
            <person name="Tang D."/>
            <person name="Shen Q."/>
            <person name="Xue P."/>
            <person name="Zou S."/>
            <person name="Wang X."/>
            <person name="Liu X."/>
            <person name="Wang F."/>
            <person name="Yang Y."/>
            <person name="An X."/>
            <person name="Dong Z."/>
            <person name="Zhang K."/>
            <person name="Zhang X."/>
            <person name="Luo M.C."/>
            <person name="Dvorak J."/>
            <person name="Tong Y."/>
            <person name="Wang J."/>
            <person name="Yang H."/>
            <person name="Li Z."/>
            <person name="Wang D."/>
            <person name="Zhang A."/>
            <person name="Wang J."/>
        </authorList>
    </citation>
    <scope>NUCLEOTIDE SEQUENCE</scope>
    <source>
        <strain evidence="4">cv. G1812</strain>
    </source>
</reference>
<evidence type="ECO:0000256" key="1">
    <source>
        <dbReference type="SAM" id="MobiDB-lite"/>
    </source>
</evidence>
<evidence type="ECO:0000256" key="2">
    <source>
        <dbReference type="SAM" id="SignalP"/>
    </source>
</evidence>
<proteinExistence type="predicted"/>
<evidence type="ECO:0008006" key="5">
    <source>
        <dbReference type="Google" id="ProtNLM"/>
    </source>
</evidence>
<accession>A0A8R7JYB3</accession>
<name>A0A8R7JYB3_TRIUA</name>